<reference evidence="3" key="1">
    <citation type="submission" date="2016-10" db="EMBL/GenBank/DDBJ databases">
        <authorList>
            <person name="Varghese N."/>
            <person name="Submissions S."/>
        </authorList>
    </citation>
    <scope>NUCLEOTIDE SEQUENCE [LARGE SCALE GENOMIC DNA]</scope>
    <source>
        <strain evidence="3">KHGC19</strain>
    </source>
</reference>
<dbReference type="AlphaFoldDB" id="A0A1H9QV90"/>
<name>A0A1H9QV90_9ACTN</name>
<protein>
    <submittedName>
        <fullName evidence="2">Uncharacterized protein</fullName>
    </submittedName>
</protein>
<accession>A0A1H9QV90</accession>
<proteinExistence type="predicted"/>
<evidence type="ECO:0000313" key="3">
    <source>
        <dbReference type="Proteomes" id="UP000199128"/>
    </source>
</evidence>
<dbReference type="Proteomes" id="UP000199128">
    <property type="component" value="Unassembled WGS sequence"/>
</dbReference>
<feature type="compositionally biased region" description="Polar residues" evidence="1">
    <location>
        <begin position="20"/>
        <end position="53"/>
    </location>
</feature>
<evidence type="ECO:0000313" key="2">
    <source>
        <dbReference type="EMBL" id="SER64394.1"/>
    </source>
</evidence>
<feature type="compositionally biased region" description="Basic and acidic residues" evidence="1">
    <location>
        <begin position="374"/>
        <end position="385"/>
    </location>
</feature>
<feature type="region of interest" description="Disordered" evidence="1">
    <location>
        <begin position="360"/>
        <end position="429"/>
    </location>
</feature>
<organism evidence="2 3">
    <name type="scientific">Parafannyhessea umbonata</name>
    <dbReference type="NCBI Taxonomy" id="604330"/>
    <lineage>
        <taxon>Bacteria</taxon>
        <taxon>Bacillati</taxon>
        <taxon>Actinomycetota</taxon>
        <taxon>Coriobacteriia</taxon>
        <taxon>Coriobacteriales</taxon>
        <taxon>Atopobiaceae</taxon>
        <taxon>Parafannyhessea</taxon>
    </lineage>
</organism>
<evidence type="ECO:0000256" key="1">
    <source>
        <dbReference type="SAM" id="MobiDB-lite"/>
    </source>
</evidence>
<sequence length="458" mass="49334">MGCPSHTGVLVTLDDINASHPASTGDPSSTLDTQSQSPGNAQPQVPESDQGETSAKKTMPLLVVVVGFEGTPYRDDFDWGETIFEDDESLAAYYEDMSLGQFTFGPMNETCRLTLGWISYIELEKEGDTILVTAQDYSVAPKDSGYVCALIHVNGCKDEYYLVENRRYHGWDEALRPTYGSLSPDGGLVFWHVDVSIFYWDPGNVNGTKHHPAIMPLFIESTTDGGMAILGDRPITKRAFFDAKSWNKTYASVMGDYLTLPQYGVGNFNDTPADRSPSQVCVFFTAMSDDGEGAYIRRGEVRGEQPCDHVLVHHEAVAPTSETDGTIEYWECTICGKLFADAEATQELSPDDIVLAATGLAAEPETDPTVDPTTKPEADPPRENPSEADAGDGASKADVSPEAGASGDATATEAPSRANARAGVPTTEDPLRTEELAALIACALLALSAGLVERRPRP</sequence>
<feature type="region of interest" description="Disordered" evidence="1">
    <location>
        <begin position="17"/>
        <end position="56"/>
    </location>
</feature>
<dbReference type="EMBL" id="FOGP01000006">
    <property type="protein sequence ID" value="SER64394.1"/>
    <property type="molecule type" value="Genomic_DNA"/>
</dbReference>
<gene>
    <name evidence="2" type="ORF">SAMN05216446_1570</name>
</gene>
<dbReference type="RefSeq" id="WP_143802951.1">
    <property type="nucleotide sequence ID" value="NZ_FOGP01000006.1"/>
</dbReference>